<evidence type="ECO:0000256" key="1">
    <source>
        <dbReference type="SAM" id="Phobius"/>
    </source>
</evidence>
<proteinExistence type="predicted"/>
<feature type="transmembrane region" description="Helical" evidence="1">
    <location>
        <begin position="74"/>
        <end position="98"/>
    </location>
</feature>
<name>A6FXL7_9BACT</name>
<evidence type="ECO:0000313" key="2">
    <source>
        <dbReference type="EMBL" id="EDM81605.1"/>
    </source>
</evidence>
<keyword evidence="1" id="KW-1133">Transmembrane helix</keyword>
<dbReference type="Proteomes" id="UP000005801">
    <property type="component" value="Unassembled WGS sequence"/>
</dbReference>
<sequence>MATVTRAWLPLAASWLLMALELPIVSAVTARMANPEVELAAYGSVIMPIALVIEAPIIMLLSASTTLSRDRPSYAWLARFTHVTSAILTALHLLLALTPLYAVVVDGWLGAPPEVSEAARLGLLIMTPWTWAIAYRRFNQGVLIRFGHNEAVTVGTMLRLGALLSVLAVGWFVFRAGEGGITGATLAASAIACGVTTEAIYSGLRLRPVVRDELPDRDPEGNEGLRGRAFANFYVPLAVTTLLALIGQPLGTAGVSRMPEVIPSLAVLPVVMGFIFMFQSQGLALTEVAVAALERPGARRSLVQFVARLCAALAVVLLVIAGSGLSELWFVDVSGLEPELGALATTGLLFATPIPMLRVVQSWLSAVLVHARETRAIGEAVVVFLLVLGVVMGVGILTQRWPGLYVAFAALSVARACQTLWLFVRSRGQVAALS</sequence>
<protein>
    <submittedName>
        <fullName evidence="2">Uncharacterized protein</fullName>
    </submittedName>
</protein>
<accession>A6FXL7</accession>
<feature type="transmembrane region" description="Helical" evidence="1">
    <location>
        <begin position="39"/>
        <end position="62"/>
    </location>
</feature>
<keyword evidence="1" id="KW-0472">Membrane</keyword>
<feature type="transmembrane region" description="Helical" evidence="1">
    <location>
        <begin position="180"/>
        <end position="204"/>
    </location>
</feature>
<feature type="transmembrane region" description="Helical" evidence="1">
    <location>
        <begin position="156"/>
        <end position="174"/>
    </location>
</feature>
<dbReference type="STRING" id="391625.PPSIR1_21849"/>
<organism evidence="2 3">
    <name type="scientific">Plesiocystis pacifica SIR-1</name>
    <dbReference type="NCBI Taxonomy" id="391625"/>
    <lineage>
        <taxon>Bacteria</taxon>
        <taxon>Pseudomonadati</taxon>
        <taxon>Myxococcota</taxon>
        <taxon>Polyangia</taxon>
        <taxon>Nannocystales</taxon>
        <taxon>Nannocystaceae</taxon>
        <taxon>Plesiocystis</taxon>
    </lineage>
</organism>
<feature type="transmembrane region" description="Helical" evidence="1">
    <location>
        <begin position="225"/>
        <end position="246"/>
    </location>
</feature>
<dbReference type="AlphaFoldDB" id="A6FXL7"/>
<reference evidence="2 3" key="1">
    <citation type="submission" date="2007-06" db="EMBL/GenBank/DDBJ databases">
        <authorList>
            <person name="Shimkets L."/>
            <person name="Ferriera S."/>
            <person name="Johnson J."/>
            <person name="Kravitz S."/>
            <person name="Beeson K."/>
            <person name="Sutton G."/>
            <person name="Rogers Y.-H."/>
            <person name="Friedman R."/>
            <person name="Frazier M."/>
            <person name="Venter J.C."/>
        </authorList>
    </citation>
    <scope>NUCLEOTIDE SEQUENCE [LARGE SCALE GENOMIC DNA]</scope>
    <source>
        <strain evidence="2 3">SIR-1</strain>
    </source>
</reference>
<comment type="caution">
    <text evidence="2">The sequence shown here is derived from an EMBL/GenBank/DDBJ whole genome shotgun (WGS) entry which is preliminary data.</text>
</comment>
<feature type="transmembrane region" description="Helical" evidence="1">
    <location>
        <begin position="403"/>
        <end position="424"/>
    </location>
</feature>
<keyword evidence="3" id="KW-1185">Reference proteome</keyword>
<evidence type="ECO:0000313" key="3">
    <source>
        <dbReference type="Proteomes" id="UP000005801"/>
    </source>
</evidence>
<dbReference type="eggNOG" id="COG0534">
    <property type="taxonomic scope" value="Bacteria"/>
</dbReference>
<feature type="transmembrane region" description="Helical" evidence="1">
    <location>
        <begin position="342"/>
        <end position="364"/>
    </location>
</feature>
<gene>
    <name evidence="2" type="ORF">PPSIR1_21849</name>
</gene>
<keyword evidence="1" id="KW-0812">Transmembrane</keyword>
<dbReference type="EMBL" id="ABCS01000002">
    <property type="protein sequence ID" value="EDM81605.1"/>
    <property type="molecule type" value="Genomic_DNA"/>
</dbReference>
<feature type="transmembrane region" description="Helical" evidence="1">
    <location>
        <begin position="266"/>
        <end position="293"/>
    </location>
</feature>
<feature type="transmembrane region" description="Helical" evidence="1">
    <location>
        <begin position="118"/>
        <end position="135"/>
    </location>
</feature>
<feature type="transmembrane region" description="Helical" evidence="1">
    <location>
        <begin position="376"/>
        <end position="397"/>
    </location>
</feature>
<feature type="transmembrane region" description="Helical" evidence="1">
    <location>
        <begin position="305"/>
        <end position="330"/>
    </location>
</feature>